<dbReference type="EMBL" id="BOPF01000039">
    <property type="protein sequence ID" value="GIJ50795.1"/>
    <property type="molecule type" value="Genomic_DNA"/>
</dbReference>
<dbReference type="CDD" id="cd01948">
    <property type="entry name" value="EAL"/>
    <property type="match status" value="1"/>
</dbReference>
<dbReference type="AlphaFoldDB" id="A0A8J3YVY3"/>
<keyword evidence="5" id="KW-1185">Reference proteome</keyword>
<dbReference type="SUPFAM" id="SSF55073">
    <property type="entry name" value="Nucleotide cyclase"/>
    <property type="match status" value="1"/>
</dbReference>
<evidence type="ECO:0000259" key="3">
    <source>
        <dbReference type="PROSITE" id="PS50887"/>
    </source>
</evidence>
<comment type="caution">
    <text evidence="4">The sequence shown here is derived from an EMBL/GenBank/DDBJ whole genome shotgun (WGS) entry which is preliminary data.</text>
</comment>
<evidence type="ECO:0000259" key="2">
    <source>
        <dbReference type="PROSITE" id="PS50883"/>
    </source>
</evidence>
<feature type="transmembrane region" description="Helical" evidence="1">
    <location>
        <begin position="79"/>
        <end position="102"/>
    </location>
</feature>
<dbReference type="Pfam" id="PF00563">
    <property type="entry name" value="EAL"/>
    <property type="match status" value="1"/>
</dbReference>
<evidence type="ECO:0008006" key="6">
    <source>
        <dbReference type="Google" id="ProtNLM"/>
    </source>
</evidence>
<dbReference type="PROSITE" id="PS50887">
    <property type="entry name" value="GGDEF"/>
    <property type="match status" value="1"/>
</dbReference>
<dbReference type="CDD" id="cd01949">
    <property type="entry name" value="GGDEF"/>
    <property type="match status" value="1"/>
</dbReference>
<protein>
    <recommendedName>
        <fullName evidence="6">Bifunctional diguanylate cyclase/phosphodiesterase</fullName>
    </recommendedName>
</protein>
<sequence>MLRVTRVETDGQERTLRRFVYLFVALAVIVLGWALWRVPADGPLEWQGVLLIIYVAALLLSQIKVRIRSTLRGVAPGSAAVLLCVAFGTPAQAILVAAAGTITGEVIRRRDPIKAAFNTSKEVLAAAAAAAVMWGLGFVPVTLADTAPSRGLLVSALIFIVAAVAYAVVDEVVITPVISRASGLTMRQVVTADWDIRLGVRIGGLIAAYVTYLVVLRNDWFLLVLPLFIYAVHLASAMQLRARSEREAWQRLAQATDEFNSVDLDGVLRTAVTRAADLFSVDGIEVEIREPSRLVRGDATGVSYDGPPADAPKADGQAIPIDLATNTDQESLGELRLLLRGEITLSERETYTLSTFAAALCTAIRNASTHAETKRLADSHARAAAIDPLTGLANRRKLLEYSAAVLTETPARGTTALLLIDLNHFKEINDTLGHSAGDQVLREIGTRLADAVQPHDLVARLGGDEFAILLVGLPAPALAVSRAHSLLAALNPPLELDGVRLSIEACGGVAVAPGDCDIEELLRRADVAMYQAKRDGQRVAVFARARDTADVGTLSLAGDLARAIAEDEFVVNFQPIVDLGSGEVIGAEALTRWAHPKRGDLSPAHFLDAVERSGQLSAFADIVLDQALQAAASWREAGFDLVVAVNVSPRSLLDPTFPDSVAARLSARDIPPAQVMVELTETVTLSQLEVVDEVLGRLRELGVQLALDDFGTGYSSLATLARVPVHELKIDRSFVAAMESPTEAAVVRSTIDLGRSLDLLVVAEGVETDQQRARLWELGCPTAQGHLFARPVRPERLLQMLRRGTNGRPGCLAAPLHEAGTVVRIPQSRRSRSNGNQTAEG</sequence>
<evidence type="ECO:0000256" key="1">
    <source>
        <dbReference type="SAM" id="Phobius"/>
    </source>
</evidence>
<dbReference type="Pfam" id="PF00990">
    <property type="entry name" value="GGDEF"/>
    <property type="match status" value="1"/>
</dbReference>
<dbReference type="PANTHER" id="PTHR33121:SF70">
    <property type="entry name" value="SIGNALING PROTEIN YKOW"/>
    <property type="match status" value="1"/>
</dbReference>
<gene>
    <name evidence="4" type="ORF">Val02_76810</name>
</gene>
<keyword evidence="1" id="KW-0472">Membrane</keyword>
<dbReference type="GO" id="GO:0071111">
    <property type="term" value="F:cyclic-guanylate-specific phosphodiesterase activity"/>
    <property type="evidence" value="ECO:0007669"/>
    <property type="project" value="InterPro"/>
</dbReference>
<keyword evidence="1" id="KW-0812">Transmembrane</keyword>
<evidence type="ECO:0000313" key="4">
    <source>
        <dbReference type="EMBL" id="GIJ50795.1"/>
    </source>
</evidence>
<feature type="transmembrane region" description="Helical" evidence="1">
    <location>
        <begin position="123"/>
        <end position="144"/>
    </location>
</feature>
<proteinExistence type="predicted"/>
<dbReference type="SUPFAM" id="SSF141868">
    <property type="entry name" value="EAL domain-like"/>
    <property type="match status" value="1"/>
</dbReference>
<dbReference type="InterPro" id="IPR043128">
    <property type="entry name" value="Rev_trsase/Diguanyl_cyclase"/>
</dbReference>
<feature type="transmembrane region" description="Helical" evidence="1">
    <location>
        <begin position="48"/>
        <end position="67"/>
    </location>
</feature>
<feature type="transmembrane region" description="Helical" evidence="1">
    <location>
        <begin position="221"/>
        <end position="240"/>
    </location>
</feature>
<dbReference type="InterPro" id="IPR029787">
    <property type="entry name" value="Nucleotide_cyclase"/>
</dbReference>
<dbReference type="PROSITE" id="PS50883">
    <property type="entry name" value="EAL"/>
    <property type="match status" value="1"/>
</dbReference>
<accession>A0A8J3YVY3</accession>
<dbReference type="InterPro" id="IPR035919">
    <property type="entry name" value="EAL_sf"/>
</dbReference>
<dbReference type="InterPro" id="IPR001633">
    <property type="entry name" value="EAL_dom"/>
</dbReference>
<reference evidence="4" key="1">
    <citation type="submission" date="2021-01" db="EMBL/GenBank/DDBJ databases">
        <title>Whole genome shotgun sequence of Virgisporangium aliadipatigenens NBRC 105644.</title>
        <authorList>
            <person name="Komaki H."/>
            <person name="Tamura T."/>
        </authorList>
    </citation>
    <scope>NUCLEOTIDE SEQUENCE</scope>
    <source>
        <strain evidence="4">NBRC 105644</strain>
    </source>
</reference>
<dbReference type="Gene3D" id="3.30.70.270">
    <property type="match status" value="1"/>
</dbReference>
<dbReference type="SMART" id="SM00267">
    <property type="entry name" value="GGDEF"/>
    <property type="match status" value="1"/>
</dbReference>
<dbReference type="PANTHER" id="PTHR33121">
    <property type="entry name" value="CYCLIC DI-GMP PHOSPHODIESTERASE PDEF"/>
    <property type="match status" value="1"/>
</dbReference>
<feature type="domain" description="EAL" evidence="2">
    <location>
        <begin position="553"/>
        <end position="805"/>
    </location>
</feature>
<name>A0A8J3YVY3_9ACTN</name>
<feature type="transmembrane region" description="Helical" evidence="1">
    <location>
        <begin position="156"/>
        <end position="178"/>
    </location>
</feature>
<evidence type="ECO:0000313" key="5">
    <source>
        <dbReference type="Proteomes" id="UP000619260"/>
    </source>
</evidence>
<feature type="domain" description="GGDEF" evidence="3">
    <location>
        <begin position="413"/>
        <end position="545"/>
    </location>
</feature>
<feature type="transmembrane region" description="Helical" evidence="1">
    <location>
        <begin position="19"/>
        <end position="36"/>
    </location>
</feature>
<organism evidence="4 5">
    <name type="scientific">Virgisporangium aliadipatigenens</name>
    <dbReference type="NCBI Taxonomy" id="741659"/>
    <lineage>
        <taxon>Bacteria</taxon>
        <taxon>Bacillati</taxon>
        <taxon>Actinomycetota</taxon>
        <taxon>Actinomycetes</taxon>
        <taxon>Micromonosporales</taxon>
        <taxon>Micromonosporaceae</taxon>
        <taxon>Virgisporangium</taxon>
    </lineage>
</organism>
<dbReference type="Gene3D" id="3.20.20.450">
    <property type="entry name" value="EAL domain"/>
    <property type="match status" value="1"/>
</dbReference>
<dbReference type="SMART" id="SM00052">
    <property type="entry name" value="EAL"/>
    <property type="match status" value="1"/>
</dbReference>
<dbReference type="NCBIfam" id="TIGR00254">
    <property type="entry name" value="GGDEF"/>
    <property type="match status" value="1"/>
</dbReference>
<feature type="transmembrane region" description="Helical" evidence="1">
    <location>
        <begin position="198"/>
        <end position="215"/>
    </location>
</feature>
<dbReference type="Proteomes" id="UP000619260">
    <property type="component" value="Unassembled WGS sequence"/>
</dbReference>
<dbReference type="InterPro" id="IPR050706">
    <property type="entry name" value="Cyclic-di-GMP_PDE-like"/>
</dbReference>
<keyword evidence="1" id="KW-1133">Transmembrane helix</keyword>
<dbReference type="InterPro" id="IPR000160">
    <property type="entry name" value="GGDEF_dom"/>
</dbReference>